<dbReference type="PANTHER" id="PTHR10775">
    <property type="entry name" value="OS08G0208400 PROTEIN"/>
    <property type="match status" value="1"/>
</dbReference>
<gene>
    <name evidence="1" type="ORF">Slati_0809100</name>
</gene>
<dbReference type="EMBL" id="JACGWN010000003">
    <property type="protein sequence ID" value="KAL0454699.1"/>
    <property type="molecule type" value="Genomic_DNA"/>
</dbReference>
<dbReference type="AlphaFoldDB" id="A0AAW2XKM6"/>
<proteinExistence type="predicted"/>
<comment type="caution">
    <text evidence="1">The sequence shown here is derived from an EMBL/GenBank/DDBJ whole genome shotgun (WGS) entry which is preliminary data.</text>
</comment>
<reference evidence="1" key="2">
    <citation type="journal article" date="2024" name="Plant">
        <title>Genomic evolution and insights into agronomic trait innovations of Sesamum species.</title>
        <authorList>
            <person name="Miao H."/>
            <person name="Wang L."/>
            <person name="Qu L."/>
            <person name="Liu H."/>
            <person name="Sun Y."/>
            <person name="Le M."/>
            <person name="Wang Q."/>
            <person name="Wei S."/>
            <person name="Zheng Y."/>
            <person name="Lin W."/>
            <person name="Duan Y."/>
            <person name="Cao H."/>
            <person name="Xiong S."/>
            <person name="Wang X."/>
            <person name="Wei L."/>
            <person name="Li C."/>
            <person name="Ma Q."/>
            <person name="Ju M."/>
            <person name="Zhao R."/>
            <person name="Li G."/>
            <person name="Mu C."/>
            <person name="Tian Q."/>
            <person name="Mei H."/>
            <person name="Zhang T."/>
            <person name="Gao T."/>
            <person name="Zhang H."/>
        </authorList>
    </citation>
    <scope>NUCLEOTIDE SEQUENCE</scope>
    <source>
        <strain evidence="1">KEN1</strain>
    </source>
</reference>
<evidence type="ECO:0000313" key="1">
    <source>
        <dbReference type="EMBL" id="KAL0454699.1"/>
    </source>
</evidence>
<dbReference type="Pfam" id="PF02992">
    <property type="entry name" value="Transposase_21"/>
    <property type="match status" value="1"/>
</dbReference>
<sequence>MKGFMPEYYNWTSHGEERVQEYVDAVTAPPLQDEQTTAALVDEGTSTQLGDATQINWAQRMFLDAAGPVFCSSTYSQDGAPDDGTRSCPLGGPSSYYYGDGPMIMCPCCKIDFTMYACCRAAFVERYKPARVRNPNGKKTTYAVLRYLPITPRLQRLYVSKTTAKQMTWHTTHQTEERSMVHPSDAEAWKHFDRTHLDFTAELRNVRLGLCTDGFEPHGQYGRTYSCWPVILTTYNLPPGMCMSSEYMFLMMVIPGPYNPKRLIDIYLEPLIEELQNLWHVGVQTHDNVKDETFTIRAALIWIVNNLLAYVMTSGVMGCPVCMEDTRAFYLRNGRKACYFDCHRQFLPADHPY</sequence>
<reference evidence="1" key="1">
    <citation type="submission" date="2020-06" db="EMBL/GenBank/DDBJ databases">
        <authorList>
            <person name="Li T."/>
            <person name="Hu X."/>
            <person name="Zhang T."/>
            <person name="Song X."/>
            <person name="Zhang H."/>
            <person name="Dai N."/>
            <person name="Sheng W."/>
            <person name="Hou X."/>
            <person name="Wei L."/>
        </authorList>
    </citation>
    <scope>NUCLEOTIDE SEQUENCE</scope>
    <source>
        <strain evidence="1">KEN1</strain>
        <tissue evidence="1">Leaf</tissue>
    </source>
</reference>
<organism evidence="1">
    <name type="scientific">Sesamum latifolium</name>
    <dbReference type="NCBI Taxonomy" id="2727402"/>
    <lineage>
        <taxon>Eukaryota</taxon>
        <taxon>Viridiplantae</taxon>
        <taxon>Streptophyta</taxon>
        <taxon>Embryophyta</taxon>
        <taxon>Tracheophyta</taxon>
        <taxon>Spermatophyta</taxon>
        <taxon>Magnoliopsida</taxon>
        <taxon>eudicotyledons</taxon>
        <taxon>Gunneridae</taxon>
        <taxon>Pentapetalae</taxon>
        <taxon>asterids</taxon>
        <taxon>lamiids</taxon>
        <taxon>Lamiales</taxon>
        <taxon>Pedaliaceae</taxon>
        <taxon>Sesamum</taxon>
    </lineage>
</organism>
<dbReference type="InterPro" id="IPR004242">
    <property type="entry name" value="Transposase_21"/>
</dbReference>
<accession>A0AAW2XKM6</accession>
<evidence type="ECO:0008006" key="2">
    <source>
        <dbReference type="Google" id="ProtNLM"/>
    </source>
</evidence>
<protein>
    <recommendedName>
        <fullName evidence="2">Transposase</fullName>
    </recommendedName>
</protein>
<name>A0AAW2XKM6_9LAMI</name>
<dbReference type="PANTHER" id="PTHR10775:SF188">
    <property type="entry name" value="TRANSPOSASE-ASSOCIATED DOMAIN-CONTAINING PROTEIN"/>
    <property type="match status" value="1"/>
</dbReference>